<proteinExistence type="predicted"/>
<accession>A0A453N8T0</accession>
<reference evidence="2" key="1">
    <citation type="journal article" date="2014" name="Science">
        <title>Ancient hybridizations among the ancestral genomes of bread wheat.</title>
        <authorList>
            <consortium name="International Wheat Genome Sequencing Consortium,"/>
            <person name="Marcussen T."/>
            <person name="Sandve S.R."/>
            <person name="Heier L."/>
            <person name="Spannagl M."/>
            <person name="Pfeifer M."/>
            <person name="Jakobsen K.S."/>
            <person name="Wulff B.B."/>
            <person name="Steuernagel B."/>
            <person name="Mayer K.F."/>
            <person name="Olsen O.A."/>
        </authorList>
    </citation>
    <scope>NUCLEOTIDE SEQUENCE [LARGE SCALE GENOMIC DNA]</scope>
    <source>
        <strain evidence="2">cv. AL8/78</strain>
    </source>
</reference>
<sequence>VADALSRHDADHDTTVGDSEGAALCIRLGPSFALFADIRQATAAAPDALLLQQRLAAGDLERPWRLADGLLLHGRHIFVPEHDDLCH</sequence>
<keyword evidence="2" id="KW-1185">Reference proteome</keyword>
<dbReference type="Gramene" id="AET6Gv20279100.1">
    <property type="protein sequence ID" value="AET6Gv20279100.1"/>
    <property type="gene ID" value="AET6Gv20279100"/>
</dbReference>
<organism evidence="1 2">
    <name type="scientific">Aegilops tauschii subsp. strangulata</name>
    <name type="common">Goatgrass</name>
    <dbReference type="NCBI Taxonomy" id="200361"/>
    <lineage>
        <taxon>Eukaryota</taxon>
        <taxon>Viridiplantae</taxon>
        <taxon>Streptophyta</taxon>
        <taxon>Embryophyta</taxon>
        <taxon>Tracheophyta</taxon>
        <taxon>Spermatophyta</taxon>
        <taxon>Magnoliopsida</taxon>
        <taxon>Liliopsida</taxon>
        <taxon>Poales</taxon>
        <taxon>Poaceae</taxon>
        <taxon>BOP clade</taxon>
        <taxon>Pooideae</taxon>
        <taxon>Triticodae</taxon>
        <taxon>Triticeae</taxon>
        <taxon>Triticinae</taxon>
        <taxon>Aegilops</taxon>
    </lineage>
</organism>
<reference evidence="1" key="5">
    <citation type="journal article" date="2021" name="G3 (Bethesda)">
        <title>Aegilops tauschii genome assembly Aet v5.0 features greater sequence contiguity and improved annotation.</title>
        <authorList>
            <person name="Wang L."/>
            <person name="Zhu T."/>
            <person name="Rodriguez J.C."/>
            <person name="Deal K.R."/>
            <person name="Dubcovsky J."/>
            <person name="McGuire P.E."/>
            <person name="Lux T."/>
            <person name="Spannagl M."/>
            <person name="Mayer K.F.X."/>
            <person name="Baldrich P."/>
            <person name="Meyers B.C."/>
            <person name="Huo N."/>
            <person name="Gu Y.Q."/>
            <person name="Zhou H."/>
            <person name="Devos K.M."/>
            <person name="Bennetzen J.L."/>
            <person name="Unver T."/>
            <person name="Budak H."/>
            <person name="Gulick P.J."/>
            <person name="Galiba G."/>
            <person name="Kalapos B."/>
            <person name="Nelson D.R."/>
            <person name="Li P."/>
            <person name="You F.M."/>
            <person name="Luo M.C."/>
            <person name="Dvorak J."/>
        </authorList>
    </citation>
    <scope>NUCLEOTIDE SEQUENCE [LARGE SCALE GENOMIC DNA]</scope>
    <source>
        <strain evidence="1">cv. AL8/78</strain>
    </source>
</reference>
<dbReference type="Proteomes" id="UP000015105">
    <property type="component" value="Chromosome 6D"/>
</dbReference>
<reference evidence="1" key="3">
    <citation type="journal article" date="2017" name="Nature">
        <title>Genome sequence of the progenitor of the wheat D genome Aegilops tauschii.</title>
        <authorList>
            <person name="Luo M.C."/>
            <person name="Gu Y.Q."/>
            <person name="Puiu D."/>
            <person name="Wang H."/>
            <person name="Twardziok S.O."/>
            <person name="Deal K.R."/>
            <person name="Huo N."/>
            <person name="Zhu T."/>
            <person name="Wang L."/>
            <person name="Wang Y."/>
            <person name="McGuire P.E."/>
            <person name="Liu S."/>
            <person name="Long H."/>
            <person name="Ramasamy R.K."/>
            <person name="Rodriguez J.C."/>
            <person name="Van S.L."/>
            <person name="Yuan L."/>
            <person name="Wang Z."/>
            <person name="Xia Z."/>
            <person name="Xiao L."/>
            <person name="Anderson O.D."/>
            <person name="Ouyang S."/>
            <person name="Liang Y."/>
            <person name="Zimin A.V."/>
            <person name="Pertea G."/>
            <person name="Qi P."/>
            <person name="Bennetzen J.L."/>
            <person name="Dai X."/>
            <person name="Dawson M.W."/>
            <person name="Muller H.G."/>
            <person name="Kugler K."/>
            <person name="Rivarola-Duarte L."/>
            <person name="Spannagl M."/>
            <person name="Mayer K.F.X."/>
            <person name="Lu F.H."/>
            <person name="Bevan M.W."/>
            <person name="Leroy P."/>
            <person name="Li P."/>
            <person name="You F.M."/>
            <person name="Sun Q."/>
            <person name="Liu Z."/>
            <person name="Lyons E."/>
            <person name="Wicker T."/>
            <person name="Salzberg S.L."/>
            <person name="Devos K.M."/>
            <person name="Dvorak J."/>
        </authorList>
    </citation>
    <scope>NUCLEOTIDE SEQUENCE [LARGE SCALE GENOMIC DNA]</scope>
    <source>
        <strain evidence="1">cv. AL8/78</strain>
    </source>
</reference>
<evidence type="ECO:0000313" key="1">
    <source>
        <dbReference type="EnsemblPlants" id="AET6Gv20279100.1"/>
    </source>
</evidence>
<dbReference type="AlphaFoldDB" id="A0A453N8T0"/>
<name>A0A453N8T0_AEGTS</name>
<evidence type="ECO:0000313" key="2">
    <source>
        <dbReference type="Proteomes" id="UP000015105"/>
    </source>
</evidence>
<reference evidence="2" key="2">
    <citation type="journal article" date="2017" name="Nat. Plants">
        <title>The Aegilops tauschii genome reveals multiple impacts of transposons.</title>
        <authorList>
            <person name="Zhao G."/>
            <person name="Zou C."/>
            <person name="Li K."/>
            <person name="Wang K."/>
            <person name="Li T."/>
            <person name="Gao L."/>
            <person name="Zhang X."/>
            <person name="Wang H."/>
            <person name="Yang Z."/>
            <person name="Liu X."/>
            <person name="Jiang W."/>
            <person name="Mao L."/>
            <person name="Kong X."/>
            <person name="Jiao Y."/>
            <person name="Jia J."/>
        </authorList>
    </citation>
    <scope>NUCLEOTIDE SEQUENCE [LARGE SCALE GENOMIC DNA]</scope>
    <source>
        <strain evidence="2">cv. AL8/78</strain>
    </source>
</reference>
<reference evidence="1" key="4">
    <citation type="submission" date="2019-03" db="UniProtKB">
        <authorList>
            <consortium name="EnsemblPlants"/>
        </authorList>
    </citation>
    <scope>IDENTIFICATION</scope>
</reference>
<dbReference type="EnsemblPlants" id="AET6Gv20279100.1">
    <property type="protein sequence ID" value="AET6Gv20279100.1"/>
    <property type="gene ID" value="AET6Gv20279100"/>
</dbReference>
<protein>
    <submittedName>
        <fullName evidence="1">Uncharacterized protein</fullName>
    </submittedName>
</protein>